<name>A0A5B7IYZ9_PORTR</name>
<evidence type="ECO:0000256" key="1">
    <source>
        <dbReference type="SAM" id="MobiDB-lite"/>
    </source>
</evidence>
<feature type="region of interest" description="Disordered" evidence="1">
    <location>
        <begin position="84"/>
        <end position="127"/>
    </location>
</feature>
<dbReference type="Proteomes" id="UP000324222">
    <property type="component" value="Unassembled WGS sequence"/>
</dbReference>
<comment type="caution">
    <text evidence="2">The sequence shown here is derived from an EMBL/GenBank/DDBJ whole genome shotgun (WGS) entry which is preliminary data.</text>
</comment>
<reference evidence="2 3" key="1">
    <citation type="submission" date="2019-05" db="EMBL/GenBank/DDBJ databases">
        <title>Another draft genome of Portunus trituberculatus and its Hox gene families provides insights of decapod evolution.</title>
        <authorList>
            <person name="Jeong J.-H."/>
            <person name="Song I."/>
            <person name="Kim S."/>
            <person name="Choi T."/>
            <person name="Kim D."/>
            <person name="Ryu S."/>
            <person name="Kim W."/>
        </authorList>
    </citation>
    <scope>NUCLEOTIDE SEQUENCE [LARGE SCALE GENOMIC DNA]</scope>
    <source>
        <tissue evidence="2">Muscle</tissue>
    </source>
</reference>
<proteinExistence type="predicted"/>
<evidence type="ECO:0000313" key="2">
    <source>
        <dbReference type="EMBL" id="MPC87765.1"/>
    </source>
</evidence>
<accession>A0A5B7IYZ9</accession>
<dbReference type="AlphaFoldDB" id="A0A5B7IYZ9"/>
<organism evidence="2 3">
    <name type="scientific">Portunus trituberculatus</name>
    <name type="common">Swimming crab</name>
    <name type="synonym">Neptunus trituberculatus</name>
    <dbReference type="NCBI Taxonomy" id="210409"/>
    <lineage>
        <taxon>Eukaryota</taxon>
        <taxon>Metazoa</taxon>
        <taxon>Ecdysozoa</taxon>
        <taxon>Arthropoda</taxon>
        <taxon>Crustacea</taxon>
        <taxon>Multicrustacea</taxon>
        <taxon>Malacostraca</taxon>
        <taxon>Eumalacostraca</taxon>
        <taxon>Eucarida</taxon>
        <taxon>Decapoda</taxon>
        <taxon>Pleocyemata</taxon>
        <taxon>Brachyura</taxon>
        <taxon>Eubrachyura</taxon>
        <taxon>Portunoidea</taxon>
        <taxon>Portunidae</taxon>
        <taxon>Portuninae</taxon>
        <taxon>Portunus</taxon>
    </lineage>
</organism>
<keyword evidence="3" id="KW-1185">Reference proteome</keyword>
<evidence type="ECO:0000313" key="3">
    <source>
        <dbReference type="Proteomes" id="UP000324222"/>
    </source>
</evidence>
<dbReference type="EMBL" id="VSRR010075519">
    <property type="protein sequence ID" value="MPC87765.1"/>
    <property type="molecule type" value="Genomic_DNA"/>
</dbReference>
<feature type="compositionally biased region" description="Low complexity" evidence="1">
    <location>
        <begin position="97"/>
        <end position="112"/>
    </location>
</feature>
<protein>
    <submittedName>
        <fullName evidence="2">Uncharacterized protein</fullName>
    </submittedName>
</protein>
<gene>
    <name evidence="2" type="ORF">E2C01_082638</name>
</gene>
<sequence length="216" mass="23104">MACDITLLGQLHYIVQIVVGVQRVPPLDLLSEITGAGGRDGQLFYTPHYGSTPAAGGARVLGGLGEQVKLGACWVRPWPSTMPLDLSERSSDPLKNAGGRETTAGRGGTAARPHSPPAAAQHEAVPRCHGSRRPAYYEVAGLVSPRIPPPEYRLKATVLEGMSLPLQTPPITVTRGGRRRPQRQPASCTARFGAAQGKLYWTAALWPNLVSNGRCW</sequence>